<dbReference type="AlphaFoldDB" id="M4VF36"/>
<keyword evidence="1" id="KW-0812">Transmembrane</keyword>
<organism evidence="2 3">
    <name type="scientific">Micavibrio aeruginosavorus EPB</name>
    <dbReference type="NCBI Taxonomy" id="349215"/>
    <lineage>
        <taxon>Bacteria</taxon>
        <taxon>Pseudomonadati</taxon>
        <taxon>Bdellovibrionota</taxon>
        <taxon>Bdellovibrionia</taxon>
        <taxon>Bdellovibrionales</taxon>
        <taxon>Pseudobdellovibrionaceae</taxon>
        <taxon>Micavibrio</taxon>
    </lineage>
</organism>
<feature type="transmembrane region" description="Helical" evidence="1">
    <location>
        <begin position="138"/>
        <end position="157"/>
    </location>
</feature>
<protein>
    <submittedName>
        <fullName evidence="2">Uncharacterized protein</fullName>
    </submittedName>
</protein>
<feature type="transmembrane region" description="Helical" evidence="1">
    <location>
        <begin position="60"/>
        <end position="80"/>
    </location>
</feature>
<dbReference type="HOGENOM" id="CLU_982855_0_0_5"/>
<dbReference type="Proteomes" id="UP000011932">
    <property type="component" value="Chromosome"/>
</dbReference>
<feature type="transmembrane region" description="Helical" evidence="1">
    <location>
        <begin position="198"/>
        <end position="220"/>
    </location>
</feature>
<evidence type="ECO:0000256" key="1">
    <source>
        <dbReference type="SAM" id="Phobius"/>
    </source>
</evidence>
<keyword evidence="1" id="KW-1133">Transmembrane helix</keyword>
<dbReference type="EMBL" id="CP003538">
    <property type="protein sequence ID" value="AGH97838.1"/>
    <property type="molecule type" value="Genomic_DNA"/>
</dbReference>
<sequence length="283" mass="31779">MNKRPSIKTLVLQSHSFLWNNAGLALFYIKQLLIPAIIIVPLAFLAEHLLEEQYDDIGKLIYFFTMLYFHTCFALMWYRANLLGPSRSHKINALRLKLSEFKFITTSITLFITIWTPTFVFLAYTMTIFYMIGTNQASMTSLLIYSLSMAALTYITIKATGYCFMLPAQAIGESTSFKQADNISEDLTIHLIAAKATAWMIASIASFIPGAIAIVLLLVIEYFNADLLPEELNSTASEYILSLIFLEAPWIIIYIYLTAINAGILSHLYKWATASASGPSARS</sequence>
<keyword evidence="1" id="KW-0472">Membrane</keyword>
<dbReference type="STRING" id="349215.A11S_1020"/>
<evidence type="ECO:0000313" key="3">
    <source>
        <dbReference type="Proteomes" id="UP000011932"/>
    </source>
</evidence>
<proteinExistence type="predicted"/>
<accession>M4VF36</accession>
<feature type="transmembrane region" description="Helical" evidence="1">
    <location>
        <begin position="240"/>
        <end position="260"/>
    </location>
</feature>
<evidence type="ECO:0000313" key="2">
    <source>
        <dbReference type="EMBL" id="AGH97838.1"/>
    </source>
</evidence>
<name>M4VF36_9BACT</name>
<feature type="transmembrane region" description="Helical" evidence="1">
    <location>
        <begin position="21"/>
        <end position="45"/>
    </location>
</feature>
<dbReference type="KEGG" id="man:A11S_1020"/>
<feature type="transmembrane region" description="Helical" evidence="1">
    <location>
        <begin position="101"/>
        <end position="132"/>
    </location>
</feature>
<dbReference type="RefSeq" id="WP_015467383.1">
    <property type="nucleotide sequence ID" value="NC_020812.1"/>
</dbReference>
<reference evidence="2 3" key="1">
    <citation type="journal article" date="2013" name="ISME J.">
        <title>By their genes ye shall know them: genomic signatures of predatory bacteria.</title>
        <authorList>
            <person name="Pasternak Z."/>
            <person name="Pietrokovski S."/>
            <person name="Rotem O."/>
            <person name="Gophna U."/>
            <person name="Lurie-Weinberger M.N."/>
            <person name="Jurkevitch E."/>
        </authorList>
    </citation>
    <scope>NUCLEOTIDE SEQUENCE [LARGE SCALE GENOMIC DNA]</scope>
    <source>
        <strain evidence="2">EPB</strain>
    </source>
</reference>
<gene>
    <name evidence="2" type="ORF">A11S_1020</name>
</gene>